<feature type="non-terminal residue" evidence="1">
    <location>
        <position position="1"/>
    </location>
</feature>
<evidence type="ECO:0000313" key="1">
    <source>
        <dbReference type="EMBL" id="KAL3888344.1"/>
    </source>
</evidence>
<sequence length="153" mass="17813">VEDYFLTPCMLRQESPTAVISPEEDPRIVRTPDMSCIFTGKYLPFLIFHRLLAACVARWPVVKKKDTSENLIFCGCGVFDLDLFHRLTVYMKNHVVIARITRMVVDEVKMPDIKLCSRVRRFITLNLSKITSYLGQKLQYDLLAKCKNWHAEE</sequence>
<protein>
    <submittedName>
        <fullName evidence="1">Uncharacterized protein</fullName>
    </submittedName>
</protein>
<evidence type="ECO:0000313" key="2">
    <source>
        <dbReference type="Proteomes" id="UP001634394"/>
    </source>
</evidence>
<keyword evidence="2" id="KW-1185">Reference proteome</keyword>
<dbReference type="EMBL" id="JBJQND010000001">
    <property type="protein sequence ID" value="KAL3888344.1"/>
    <property type="molecule type" value="Genomic_DNA"/>
</dbReference>
<proteinExistence type="predicted"/>
<gene>
    <name evidence="1" type="ORF">ACJMK2_000714</name>
</gene>
<dbReference type="Proteomes" id="UP001634394">
    <property type="component" value="Unassembled WGS sequence"/>
</dbReference>
<feature type="non-terminal residue" evidence="1">
    <location>
        <position position="153"/>
    </location>
</feature>
<comment type="caution">
    <text evidence="1">The sequence shown here is derived from an EMBL/GenBank/DDBJ whole genome shotgun (WGS) entry which is preliminary data.</text>
</comment>
<organism evidence="1 2">
    <name type="scientific">Sinanodonta woodiana</name>
    <name type="common">Chinese pond mussel</name>
    <name type="synonym">Anodonta woodiana</name>
    <dbReference type="NCBI Taxonomy" id="1069815"/>
    <lineage>
        <taxon>Eukaryota</taxon>
        <taxon>Metazoa</taxon>
        <taxon>Spiralia</taxon>
        <taxon>Lophotrochozoa</taxon>
        <taxon>Mollusca</taxon>
        <taxon>Bivalvia</taxon>
        <taxon>Autobranchia</taxon>
        <taxon>Heteroconchia</taxon>
        <taxon>Palaeoheterodonta</taxon>
        <taxon>Unionida</taxon>
        <taxon>Unionoidea</taxon>
        <taxon>Unionidae</taxon>
        <taxon>Unioninae</taxon>
        <taxon>Sinanodonta</taxon>
    </lineage>
</organism>
<name>A0ABD3XQ54_SINWO</name>
<accession>A0ABD3XQ54</accession>
<reference evidence="1 2" key="1">
    <citation type="submission" date="2024-11" db="EMBL/GenBank/DDBJ databases">
        <title>Chromosome-level genome assembly of the freshwater bivalve Anodonta woodiana.</title>
        <authorList>
            <person name="Chen X."/>
        </authorList>
    </citation>
    <scope>NUCLEOTIDE SEQUENCE [LARGE SCALE GENOMIC DNA]</scope>
    <source>
        <strain evidence="1">MN2024</strain>
        <tissue evidence="1">Gills</tissue>
    </source>
</reference>
<dbReference type="AlphaFoldDB" id="A0ABD3XQ54"/>